<accession>A0A6J8A883</accession>
<name>A0A6J8A883_MYTCO</name>
<dbReference type="AlphaFoldDB" id="A0A6J8A883"/>
<sequence>MLDSLLELIDKKPKTYWDIINKFKYSDKDISDQSSNIPSDEWYNYFDKLLNVDCSNEQDDFPSRYNVLLDYDINMQEALKTIKSLKNNTSVGFDCISNEILKQSSVDMYVMRASGSFSTAVEDLSKKALKLIFMIKRKFHCTHNNTPLLLKPFDSCVKPVLYGSELWGPYILNLDKRLTPGSDDDLEKTFLNFAPEKVHIRYRKFVLGVTKYASNIASMAELGRYPISIFVILQSL</sequence>
<keyword evidence="2" id="KW-1185">Reference proteome</keyword>
<organism evidence="1 2">
    <name type="scientific">Mytilus coruscus</name>
    <name type="common">Sea mussel</name>
    <dbReference type="NCBI Taxonomy" id="42192"/>
    <lineage>
        <taxon>Eukaryota</taxon>
        <taxon>Metazoa</taxon>
        <taxon>Spiralia</taxon>
        <taxon>Lophotrochozoa</taxon>
        <taxon>Mollusca</taxon>
        <taxon>Bivalvia</taxon>
        <taxon>Autobranchia</taxon>
        <taxon>Pteriomorphia</taxon>
        <taxon>Mytilida</taxon>
        <taxon>Mytiloidea</taxon>
        <taxon>Mytilidae</taxon>
        <taxon>Mytilinae</taxon>
        <taxon>Mytilus</taxon>
    </lineage>
</organism>
<dbReference type="Proteomes" id="UP000507470">
    <property type="component" value="Unassembled WGS sequence"/>
</dbReference>
<evidence type="ECO:0000313" key="1">
    <source>
        <dbReference type="EMBL" id="CAC5363082.1"/>
    </source>
</evidence>
<dbReference type="OrthoDB" id="424543at2759"/>
<protein>
    <submittedName>
        <fullName evidence="1">Uncharacterized protein</fullName>
    </submittedName>
</protein>
<evidence type="ECO:0000313" key="2">
    <source>
        <dbReference type="Proteomes" id="UP000507470"/>
    </source>
</evidence>
<reference evidence="1 2" key="1">
    <citation type="submission" date="2020-06" db="EMBL/GenBank/DDBJ databases">
        <authorList>
            <person name="Li R."/>
            <person name="Bekaert M."/>
        </authorList>
    </citation>
    <scope>NUCLEOTIDE SEQUENCE [LARGE SCALE GENOMIC DNA]</scope>
    <source>
        <strain evidence="2">wild</strain>
    </source>
</reference>
<dbReference type="EMBL" id="CACVKT020000784">
    <property type="protein sequence ID" value="CAC5363082.1"/>
    <property type="molecule type" value="Genomic_DNA"/>
</dbReference>
<proteinExistence type="predicted"/>
<gene>
    <name evidence="1" type="ORF">MCOR_4639</name>
</gene>